<evidence type="ECO:0000313" key="2">
    <source>
        <dbReference type="Proteomes" id="UP000663828"/>
    </source>
</evidence>
<dbReference type="Proteomes" id="UP000663828">
    <property type="component" value="Unassembled WGS sequence"/>
</dbReference>
<organism evidence="1 2">
    <name type="scientific">Adineta ricciae</name>
    <name type="common">Rotifer</name>
    <dbReference type="NCBI Taxonomy" id="249248"/>
    <lineage>
        <taxon>Eukaryota</taxon>
        <taxon>Metazoa</taxon>
        <taxon>Spiralia</taxon>
        <taxon>Gnathifera</taxon>
        <taxon>Rotifera</taxon>
        <taxon>Eurotatoria</taxon>
        <taxon>Bdelloidea</taxon>
        <taxon>Adinetida</taxon>
        <taxon>Adinetidae</taxon>
        <taxon>Adineta</taxon>
    </lineage>
</organism>
<dbReference type="AlphaFoldDB" id="A0A816A4V6"/>
<comment type="caution">
    <text evidence="1">The sequence shown here is derived from an EMBL/GenBank/DDBJ whole genome shotgun (WGS) entry which is preliminary data.</text>
</comment>
<sequence length="171" mass="20005">MLYRACIAKTSKPNMPLNFHTLRSTINKIFWVCQINDAEMTLEDIIASATLSGKQTPDVNYDTIDAMVDVIFQDKHLARLVIDYWDRYWYKIKAITNRTIAPPVVFTTSQFVFRLEPLQFHLFFNFDATQIVNISMTHRSAKEDLKREQTEALNVPIKSHDNLQLQLDNYM</sequence>
<gene>
    <name evidence="1" type="ORF">XAT740_LOCUS46785</name>
</gene>
<keyword evidence="2" id="KW-1185">Reference proteome</keyword>
<accession>A0A816A4V6</accession>
<protein>
    <submittedName>
        <fullName evidence="1">Uncharacterized protein</fullName>
    </submittedName>
</protein>
<dbReference type="EMBL" id="CAJNOR010006355">
    <property type="protein sequence ID" value="CAF1593054.1"/>
    <property type="molecule type" value="Genomic_DNA"/>
</dbReference>
<name>A0A816A4V6_ADIRI</name>
<reference evidence="1" key="1">
    <citation type="submission" date="2021-02" db="EMBL/GenBank/DDBJ databases">
        <authorList>
            <person name="Nowell W R."/>
        </authorList>
    </citation>
    <scope>NUCLEOTIDE SEQUENCE</scope>
</reference>
<evidence type="ECO:0000313" key="1">
    <source>
        <dbReference type="EMBL" id="CAF1593054.1"/>
    </source>
</evidence>
<proteinExistence type="predicted"/>